<feature type="transmembrane region" description="Helical" evidence="3">
    <location>
        <begin position="20"/>
        <end position="38"/>
    </location>
</feature>
<dbReference type="EMBL" id="AWUE01015253">
    <property type="protein sequence ID" value="OMO98791.1"/>
    <property type="molecule type" value="Genomic_DNA"/>
</dbReference>
<sequence>MGGISHKGNGNGGSNRGRPYGVMLLLAFGAALLGVMVLHKLRERRIFNLLVEEKNRQLISLQLLLQKEREYTKEMKKKAEEAKAKIYSLRNQKMELERRVLEMQSTIDSLRDEEKTMESALEEKISEIKLLRDNDMDSGNENPQVVALTATLKQKEAEIDDLKLRLESPVRVWSVSSDDPSNPPLNITVAGSMEQKENTKFSQEEGGRVHESTLYKDGADPTKVQNRNETKSDFSSEEDDREEIEDGSEKKGDATLRMDMDGGGQQLQKLESLGENARNEVAAGEKRNEDSEHTVTAEMNGENNPSNATKTINNTDEQQKGIAGQLGENPHQEGESQELQGTHRGGKRLEIDDNSRSSGLPGKSRHLSRTKGKRWRILARNRLPKKNVNSKEDGVPSLRSRRFSKEYRDAVRSREEGALDDEGKAETRDTERKKMKTNLLKHHKSELTEGEKAMSIHQNNSFLVREAPENRDVNGETQNYRHDDAKLPKVAETAHINQNMNSSDKNGMEEDIEDEDKEAETEAGNVDLSSDFMSDSEDKEGDKEETDESEF</sequence>
<evidence type="ECO:0000256" key="3">
    <source>
        <dbReference type="SAM" id="Phobius"/>
    </source>
</evidence>
<dbReference type="STRING" id="93759.A0A1R3JVK0"/>
<organism evidence="4 5">
    <name type="scientific">Corchorus olitorius</name>
    <dbReference type="NCBI Taxonomy" id="93759"/>
    <lineage>
        <taxon>Eukaryota</taxon>
        <taxon>Viridiplantae</taxon>
        <taxon>Streptophyta</taxon>
        <taxon>Embryophyta</taxon>
        <taxon>Tracheophyta</taxon>
        <taxon>Spermatophyta</taxon>
        <taxon>Magnoliopsida</taxon>
        <taxon>eudicotyledons</taxon>
        <taxon>Gunneridae</taxon>
        <taxon>Pentapetalae</taxon>
        <taxon>rosids</taxon>
        <taxon>malvids</taxon>
        <taxon>Malvales</taxon>
        <taxon>Malvaceae</taxon>
        <taxon>Grewioideae</taxon>
        <taxon>Apeibeae</taxon>
        <taxon>Corchorus</taxon>
    </lineage>
</organism>
<gene>
    <name evidence="4" type="ORF">COLO4_13689</name>
</gene>
<reference evidence="5" key="1">
    <citation type="submission" date="2013-09" db="EMBL/GenBank/DDBJ databases">
        <title>Corchorus olitorius genome sequencing.</title>
        <authorList>
            <person name="Alam M."/>
            <person name="Haque M.S."/>
            <person name="Islam M.S."/>
            <person name="Emdad E.M."/>
            <person name="Islam M.M."/>
            <person name="Ahmed B."/>
            <person name="Halim A."/>
            <person name="Hossen Q.M.M."/>
            <person name="Hossain M.Z."/>
            <person name="Ahmed R."/>
            <person name="Khan M.M."/>
            <person name="Islam R."/>
            <person name="Rashid M.M."/>
            <person name="Khan S.A."/>
            <person name="Rahman M.S."/>
            <person name="Alam M."/>
            <person name="Yahiya A.S."/>
            <person name="Khan M.S."/>
            <person name="Azam M.S."/>
            <person name="Haque T."/>
            <person name="Lashkar M.Z.H."/>
            <person name="Akhand A.I."/>
            <person name="Morshed G."/>
            <person name="Roy S."/>
            <person name="Uddin K.S."/>
            <person name="Rabeya T."/>
            <person name="Hossain A.S."/>
            <person name="Chowdhury A."/>
            <person name="Snigdha A.R."/>
            <person name="Mortoza M.S."/>
            <person name="Matin S.A."/>
            <person name="Hoque S.M.E."/>
            <person name="Islam M.K."/>
            <person name="Roy D.K."/>
            <person name="Haider R."/>
            <person name="Moosa M.M."/>
            <person name="Elias S.M."/>
            <person name="Hasan A.M."/>
            <person name="Jahan S."/>
            <person name="Shafiuddin M."/>
            <person name="Mahmood N."/>
            <person name="Shommy N.S."/>
        </authorList>
    </citation>
    <scope>NUCLEOTIDE SEQUENCE [LARGE SCALE GENOMIC DNA]</scope>
    <source>
        <strain evidence="5">cv. O-4</strain>
    </source>
</reference>
<evidence type="ECO:0000256" key="2">
    <source>
        <dbReference type="SAM" id="MobiDB-lite"/>
    </source>
</evidence>
<proteinExistence type="predicted"/>
<feature type="compositionally biased region" description="Basic and acidic residues" evidence="2">
    <location>
        <begin position="466"/>
        <end position="489"/>
    </location>
</feature>
<accession>A0A1R3JVK0</accession>
<comment type="caution">
    <text evidence="4">The sequence shown here is derived from an EMBL/GenBank/DDBJ whole genome shotgun (WGS) entry which is preliminary data.</text>
</comment>
<feature type="compositionally biased region" description="Basic residues" evidence="2">
    <location>
        <begin position="363"/>
        <end position="372"/>
    </location>
</feature>
<feature type="region of interest" description="Disordered" evidence="2">
    <location>
        <begin position="463"/>
        <end position="551"/>
    </location>
</feature>
<feature type="coiled-coil region" evidence="1">
    <location>
        <begin position="61"/>
        <end position="165"/>
    </location>
</feature>
<feature type="compositionally biased region" description="Acidic residues" evidence="2">
    <location>
        <begin position="235"/>
        <end position="246"/>
    </location>
</feature>
<feature type="compositionally biased region" description="Polar residues" evidence="2">
    <location>
        <begin position="301"/>
        <end position="316"/>
    </location>
</feature>
<dbReference type="AlphaFoldDB" id="A0A1R3JVK0"/>
<name>A0A1R3JVK0_9ROSI</name>
<feature type="region of interest" description="Disordered" evidence="2">
    <location>
        <begin position="407"/>
        <end position="437"/>
    </location>
</feature>
<keyword evidence="1" id="KW-0175">Coiled coil</keyword>
<evidence type="ECO:0000256" key="1">
    <source>
        <dbReference type="SAM" id="Coils"/>
    </source>
</evidence>
<dbReference type="PANTHER" id="PTHR36143">
    <property type="entry name" value="OS08G0177500 PROTEIN"/>
    <property type="match status" value="1"/>
</dbReference>
<feature type="region of interest" description="Disordered" evidence="2">
    <location>
        <begin position="172"/>
        <end position="372"/>
    </location>
</feature>
<feature type="compositionally biased region" description="Basic and acidic residues" evidence="2">
    <location>
        <begin position="194"/>
        <end position="234"/>
    </location>
</feature>
<keyword evidence="5" id="KW-1185">Reference proteome</keyword>
<dbReference type="PANTHER" id="PTHR36143:SF4">
    <property type="entry name" value="OS08G0177500 PROTEIN"/>
    <property type="match status" value="1"/>
</dbReference>
<dbReference type="OrthoDB" id="656845at2759"/>
<feature type="compositionally biased region" description="Basic and acidic residues" evidence="2">
    <location>
        <begin position="407"/>
        <end position="432"/>
    </location>
</feature>
<keyword evidence="3" id="KW-0472">Membrane</keyword>
<keyword evidence="3" id="KW-1133">Transmembrane helix</keyword>
<feature type="compositionally biased region" description="Basic and acidic residues" evidence="2">
    <location>
        <begin position="283"/>
        <end position="295"/>
    </location>
</feature>
<feature type="compositionally biased region" description="Acidic residues" evidence="2">
    <location>
        <begin position="534"/>
        <end position="551"/>
    </location>
</feature>
<feature type="compositionally biased region" description="Acidic residues" evidence="2">
    <location>
        <begin position="509"/>
        <end position="521"/>
    </location>
</feature>
<evidence type="ECO:0000313" key="5">
    <source>
        <dbReference type="Proteomes" id="UP000187203"/>
    </source>
</evidence>
<feature type="compositionally biased region" description="Basic and acidic residues" evidence="2">
    <location>
        <begin position="247"/>
        <end position="260"/>
    </location>
</feature>
<evidence type="ECO:0000313" key="4">
    <source>
        <dbReference type="EMBL" id="OMO98791.1"/>
    </source>
</evidence>
<dbReference type="Proteomes" id="UP000187203">
    <property type="component" value="Unassembled WGS sequence"/>
</dbReference>
<keyword evidence="3" id="KW-0812">Transmembrane</keyword>
<protein>
    <submittedName>
        <fullName evidence="4">Micronuclear linker histone polyprotein</fullName>
    </submittedName>
</protein>
<feature type="compositionally biased region" description="Polar residues" evidence="2">
    <location>
        <begin position="495"/>
        <end position="505"/>
    </location>
</feature>